<proteinExistence type="predicted"/>
<feature type="domain" description="Rhodanese" evidence="1">
    <location>
        <begin position="43"/>
        <end position="84"/>
    </location>
</feature>
<evidence type="ECO:0000313" key="3">
    <source>
        <dbReference type="Proteomes" id="UP001501697"/>
    </source>
</evidence>
<dbReference type="Proteomes" id="UP001501697">
    <property type="component" value="Unassembled WGS sequence"/>
</dbReference>
<comment type="caution">
    <text evidence="2">The sequence shown here is derived from an EMBL/GenBank/DDBJ whole genome shotgun (WGS) entry which is preliminary data.</text>
</comment>
<keyword evidence="3" id="KW-1185">Reference proteome</keyword>
<sequence length="130" mass="15317">MSNRRKPRASNAYRSEFLSSPAWFARRARWFRKQERLGRALACAGCGLSATREQLELHHLDYRGVRFVDGSWSAFERHDDLIAMHPYCHGLLHQLIDRDRVLSHHRGRRVASTMALGILQRRMREFRETS</sequence>
<dbReference type="RefSeq" id="WP_344739164.1">
    <property type="nucleotide sequence ID" value="NZ_BAAAYU010000005.1"/>
</dbReference>
<dbReference type="InterPro" id="IPR001763">
    <property type="entry name" value="Rhodanese-like_dom"/>
</dbReference>
<reference evidence="3" key="1">
    <citation type="journal article" date="2019" name="Int. J. Syst. Evol. Microbiol.">
        <title>The Global Catalogue of Microorganisms (GCM) 10K type strain sequencing project: providing services to taxonomists for standard genome sequencing and annotation.</title>
        <authorList>
            <consortium name="The Broad Institute Genomics Platform"/>
            <consortium name="The Broad Institute Genome Sequencing Center for Infectious Disease"/>
            <person name="Wu L."/>
            <person name="Ma J."/>
        </authorList>
    </citation>
    <scope>NUCLEOTIDE SEQUENCE [LARGE SCALE GENOMIC DNA]</scope>
    <source>
        <strain evidence="3">JCM 16544</strain>
    </source>
</reference>
<evidence type="ECO:0000313" key="2">
    <source>
        <dbReference type="EMBL" id="GAA3640685.1"/>
    </source>
</evidence>
<protein>
    <recommendedName>
        <fullName evidence="1">Rhodanese domain-containing protein</fullName>
    </recommendedName>
</protein>
<accession>A0ABP7AV08</accession>
<organism evidence="2 3">
    <name type="scientific">Microbacterium awajiense</name>
    <dbReference type="NCBI Taxonomy" id="415214"/>
    <lineage>
        <taxon>Bacteria</taxon>
        <taxon>Bacillati</taxon>
        <taxon>Actinomycetota</taxon>
        <taxon>Actinomycetes</taxon>
        <taxon>Micrococcales</taxon>
        <taxon>Microbacteriaceae</taxon>
        <taxon>Microbacterium</taxon>
    </lineage>
</organism>
<evidence type="ECO:0000259" key="1">
    <source>
        <dbReference type="PROSITE" id="PS50206"/>
    </source>
</evidence>
<name>A0ABP7AV08_9MICO</name>
<dbReference type="PROSITE" id="PS50206">
    <property type="entry name" value="RHODANESE_3"/>
    <property type="match status" value="1"/>
</dbReference>
<dbReference type="EMBL" id="BAAAYU010000005">
    <property type="protein sequence ID" value="GAA3640685.1"/>
    <property type="molecule type" value="Genomic_DNA"/>
</dbReference>
<gene>
    <name evidence="2" type="ORF">GCM10022200_25470</name>
</gene>